<dbReference type="Gene3D" id="1.20.1250.20">
    <property type="entry name" value="MFS general substrate transporter like domains"/>
    <property type="match status" value="2"/>
</dbReference>
<evidence type="ECO:0000256" key="1">
    <source>
        <dbReference type="ARBA" id="ARBA00004141"/>
    </source>
</evidence>
<feature type="transmembrane region" description="Helical" evidence="6">
    <location>
        <begin position="115"/>
        <end position="136"/>
    </location>
</feature>
<feature type="transmembrane region" description="Helical" evidence="6">
    <location>
        <begin position="181"/>
        <end position="204"/>
    </location>
</feature>
<keyword evidence="2" id="KW-0813">Transport</keyword>
<feature type="transmembrane region" description="Helical" evidence="6">
    <location>
        <begin position="289"/>
        <end position="309"/>
    </location>
</feature>
<evidence type="ECO:0000256" key="3">
    <source>
        <dbReference type="ARBA" id="ARBA00022692"/>
    </source>
</evidence>
<evidence type="ECO:0008006" key="9">
    <source>
        <dbReference type="Google" id="ProtNLM"/>
    </source>
</evidence>
<dbReference type="SUPFAM" id="SSF103473">
    <property type="entry name" value="MFS general substrate transporter"/>
    <property type="match status" value="1"/>
</dbReference>
<keyword evidence="5 6" id="KW-0472">Membrane</keyword>
<feature type="transmembrane region" description="Helical" evidence="6">
    <location>
        <begin position="341"/>
        <end position="365"/>
    </location>
</feature>
<dbReference type="GeneID" id="54557939"/>
<feature type="transmembrane region" description="Helical" evidence="6">
    <location>
        <begin position="148"/>
        <end position="169"/>
    </location>
</feature>
<evidence type="ECO:0000313" key="7">
    <source>
        <dbReference type="EMBL" id="KAF2170859.1"/>
    </source>
</evidence>
<evidence type="ECO:0000256" key="5">
    <source>
        <dbReference type="ARBA" id="ARBA00023136"/>
    </source>
</evidence>
<protein>
    <recommendedName>
        <fullName evidence="9">Major facilitator superfamily (MFS) profile domain-containing protein</fullName>
    </recommendedName>
</protein>
<feature type="transmembrane region" description="Helical" evidence="6">
    <location>
        <begin position="252"/>
        <end position="277"/>
    </location>
</feature>
<proteinExistence type="predicted"/>
<organism evidence="7 8">
    <name type="scientific">Zasmidium cellare ATCC 36951</name>
    <dbReference type="NCBI Taxonomy" id="1080233"/>
    <lineage>
        <taxon>Eukaryota</taxon>
        <taxon>Fungi</taxon>
        <taxon>Dikarya</taxon>
        <taxon>Ascomycota</taxon>
        <taxon>Pezizomycotina</taxon>
        <taxon>Dothideomycetes</taxon>
        <taxon>Dothideomycetidae</taxon>
        <taxon>Mycosphaerellales</taxon>
        <taxon>Mycosphaerellaceae</taxon>
        <taxon>Zasmidium</taxon>
    </lineage>
</organism>
<reference evidence="7" key="1">
    <citation type="journal article" date="2020" name="Stud. Mycol.">
        <title>101 Dothideomycetes genomes: a test case for predicting lifestyles and emergence of pathogens.</title>
        <authorList>
            <person name="Haridas S."/>
            <person name="Albert R."/>
            <person name="Binder M."/>
            <person name="Bloem J."/>
            <person name="Labutti K."/>
            <person name="Salamov A."/>
            <person name="Andreopoulos B."/>
            <person name="Baker S."/>
            <person name="Barry K."/>
            <person name="Bills G."/>
            <person name="Bluhm B."/>
            <person name="Cannon C."/>
            <person name="Castanera R."/>
            <person name="Culley D."/>
            <person name="Daum C."/>
            <person name="Ezra D."/>
            <person name="Gonzalez J."/>
            <person name="Henrissat B."/>
            <person name="Kuo A."/>
            <person name="Liang C."/>
            <person name="Lipzen A."/>
            <person name="Lutzoni F."/>
            <person name="Magnuson J."/>
            <person name="Mondo S."/>
            <person name="Nolan M."/>
            <person name="Ohm R."/>
            <person name="Pangilinan J."/>
            <person name="Park H.-J."/>
            <person name="Ramirez L."/>
            <person name="Alfaro M."/>
            <person name="Sun H."/>
            <person name="Tritt A."/>
            <person name="Yoshinaga Y."/>
            <person name="Zwiers L.-H."/>
            <person name="Turgeon B."/>
            <person name="Goodwin S."/>
            <person name="Spatafora J."/>
            <person name="Crous P."/>
            <person name="Grigoriev I."/>
        </authorList>
    </citation>
    <scope>NUCLEOTIDE SEQUENCE</scope>
    <source>
        <strain evidence="7">ATCC 36951</strain>
    </source>
</reference>
<evidence type="ECO:0000256" key="4">
    <source>
        <dbReference type="ARBA" id="ARBA00022989"/>
    </source>
</evidence>
<evidence type="ECO:0000256" key="2">
    <source>
        <dbReference type="ARBA" id="ARBA00022448"/>
    </source>
</evidence>
<dbReference type="InterPro" id="IPR036259">
    <property type="entry name" value="MFS_trans_sf"/>
</dbReference>
<dbReference type="GO" id="GO:0022857">
    <property type="term" value="F:transmembrane transporter activity"/>
    <property type="evidence" value="ECO:0007669"/>
    <property type="project" value="InterPro"/>
</dbReference>
<keyword evidence="8" id="KW-1185">Reference proteome</keyword>
<comment type="subcellular location">
    <subcellularLocation>
        <location evidence="1">Membrane</location>
        <topology evidence="1">Multi-pass membrane protein</topology>
    </subcellularLocation>
</comment>
<dbReference type="PANTHER" id="PTHR43791">
    <property type="entry name" value="PERMEASE-RELATED"/>
    <property type="match status" value="1"/>
</dbReference>
<keyword evidence="3 6" id="KW-0812">Transmembrane</keyword>
<dbReference type="Proteomes" id="UP000799537">
    <property type="component" value="Unassembled WGS sequence"/>
</dbReference>
<dbReference type="InterPro" id="IPR011701">
    <property type="entry name" value="MFS"/>
</dbReference>
<dbReference type="Pfam" id="PF07690">
    <property type="entry name" value="MFS_1"/>
    <property type="match status" value="1"/>
</dbReference>
<sequence>MSIEAVQPVRRTDSNKDAVEMLEDVAGSRTLKKSDEEGRVQEHVERTPEDAKLERRLLLKADLIIPPLIFVAYLLDFLDRSDVGNAAVAGMTQDLKMSAQQLSTAASMFYPQVQLALGLVIWGLFNTLICTAKYYATVLGLRLGVGRASITFCSSSAAGAFNGLIAYAIEKNLDGKDGLASWRWLFIIEGCISIGWGLVILLLLPPAPEKARMFFTAAEKELAVKRTREAFNEPHSKIRWGDLPKIFRDWNFYLFAVVFSCSNISLASFSTFLPVILRTLGFSTLNSQLLTIPVYAVAAVSTLLMALFSDRLKRRGYFMIGSFAWLVLGWLILLVSKNHRLSFAATFLIGAGTYPSVVLTFSWILNNYAGFTRRAGTYAIVCMIAQAFSIAATQIYSDPPTYYRGNGFALGSAVVGLSACVVIVFRLKRANRKKREAMDSEAAQQMRLLSIEELGNEHPDFYHFV</sequence>
<gene>
    <name evidence="7" type="ORF">M409DRAFT_18830</name>
</gene>
<dbReference type="GO" id="GO:0016020">
    <property type="term" value="C:membrane"/>
    <property type="evidence" value="ECO:0007669"/>
    <property type="project" value="UniProtKB-SubCell"/>
</dbReference>
<evidence type="ECO:0000256" key="6">
    <source>
        <dbReference type="SAM" id="Phobius"/>
    </source>
</evidence>
<dbReference type="FunFam" id="1.20.1250.20:FF:000013">
    <property type="entry name" value="MFS general substrate transporter"/>
    <property type="match status" value="1"/>
</dbReference>
<dbReference type="AlphaFoldDB" id="A0A6A6CYH2"/>
<feature type="transmembrane region" description="Helical" evidence="6">
    <location>
        <begin position="57"/>
        <end position="75"/>
    </location>
</feature>
<name>A0A6A6CYH2_ZASCE</name>
<dbReference type="OrthoDB" id="2985014at2759"/>
<dbReference type="PANTHER" id="PTHR43791:SF36">
    <property type="entry name" value="TRANSPORTER, PUTATIVE (AFU_ORTHOLOGUE AFUA_6G08340)-RELATED"/>
    <property type="match status" value="1"/>
</dbReference>
<feature type="transmembrane region" description="Helical" evidence="6">
    <location>
        <begin position="316"/>
        <end position="335"/>
    </location>
</feature>
<feature type="transmembrane region" description="Helical" evidence="6">
    <location>
        <begin position="377"/>
        <end position="396"/>
    </location>
</feature>
<keyword evidence="4 6" id="KW-1133">Transmembrane helix</keyword>
<accession>A0A6A6CYH2</accession>
<dbReference type="EMBL" id="ML993584">
    <property type="protein sequence ID" value="KAF2170859.1"/>
    <property type="molecule type" value="Genomic_DNA"/>
</dbReference>
<dbReference type="RefSeq" id="XP_033671748.1">
    <property type="nucleotide sequence ID" value="XM_033804667.1"/>
</dbReference>
<evidence type="ECO:0000313" key="8">
    <source>
        <dbReference type="Proteomes" id="UP000799537"/>
    </source>
</evidence>
<feature type="transmembrane region" description="Helical" evidence="6">
    <location>
        <begin position="408"/>
        <end position="427"/>
    </location>
</feature>